<dbReference type="PROSITE" id="PS00374">
    <property type="entry name" value="MGMT"/>
    <property type="match status" value="1"/>
</dbReference>
<evidence type="ECO:0000313" key="10">
    <source>
        <dbReference type="EMBL" id="NMM46444.1"/>
    </source>
</evidence>
<evidence type="ECO:0000256" key="2">
    <source>
        <dbReference type="ARBA" id="ARBA00022603"/>
    </source>
</evidence>
<dbReference type="InterPro" id="IPR036217">
    <property type="entry name" value="MethylDNA_cys_MeTrfase_DNAb"/>
</dbReference>
<dbReference type="InterPro" id="IPR001497">
    <property type="entry name" value="MethylDNA_cys_MeTrfase_AS"/>
</dbReference>
<dbReference type="GO" id="GO:0032259">
    <property type="term" value="P:methylation"/>
    <property type="evidence" value="ECO:0007669"/>
    <property type="project" value="UniProtKB-KW"/>
</dbReference>
<dbReference type="Gene3D" id="1.10.10.10">
    <property type="entry name" value="Winged helix-like DNA-binding domain superfamily/Winged helix DNA-binding domain"/>
    <property type="match status" value="1"/>
</dbReference>
<evidence type="ECO:0000259" key="9">
    <source>
        <dbReference type="PROSITE" id="PS01124"/>
    </source>
</evidence>
<dbReference type="GO" id="GO:0003700">
    <property type="term" value="F:DNA-binding transcription factor activity"/>
    <property type="evidence" value="ECO:0007669"/>
    <property type="project" value="InterPro"/>
</dbReference>
<gene>
    <name evidence="10" type="ORF">HH303_18275</name>
</gene>
<evidence type="ECO:0000256" key="6">
    <source>
        <dbReference type="ARBA" id="ARBA00023163"/>
    </source>
</evidence>
<keyword evidence="5" id="KW-0805">Transcription regulation</keyword>
<dbReference type="PROSITE" id="PS01124">
    <property type="entry name" value="HTH_ARAC_FAMILY_2"/>
    <property type="match status" value="1"/>
</dbReference>
<dbReference type="PANTHER" id="PTHR10815">
    <property type="entry name" value="METHYLATED-DNA--PROTEIN-CYSTEINE METHYLTRANSFERASE"/>
    <property type="match status" value="1"/>
</dbReference>
<dbReference type="InterPro" id="IPR009057">
    <property type="entry name" value="Homeodomain-like_sf"/>
</dbReference>
<keyword evidence="4" id="KW-0227">DNA damage</keyword>
<dbReference type="InterPro" id="IPR036388">
    <property type="entry name" value="WH-like_DNA-bd_sf"/>
</dbReference>
<keyword evidence="6" id="KW-0804">Transcription</keyword>
<feature type="domain" description="HTH araC/xylS-type" evidence="9">
    <location>
        <begin position="18"/>
        <end position="116"/>
    </location>
</feature>
<name>A0A7Y0E3A2_9PROT</name>
<comment type="catalytic activity">
    <reaction evidence="1">
        <text>a 4-O-methyl-thymidine in DNA + L-cysteinyl-[protein] = a thymidine in DNA + S-methyl-L-cysteinyl-[protein]</text>
        <dbReference type="Rhea" id="RHEA:53428"/>
        <dbReference type="Rhea" id="RHEA-COMP:10131"/>
        <dbReference type="Rhea" id="RHEA-COMP:10132"/>
        <dbReference type="Rhea" id="RHEA-COMP:13555"/>
        <dbReference type="Rhea" id="RHEA-COMP:13556"/>
        <dbReference type="ChEBI" id="CHEBI:29950"/>
        <dbReference type="ChEBI" id="CHEBI:82612"/>
        <dbReference type="ChEBI" id="CHEBI:137386"/>
        <dbReference type="ChEBI" id="CHEBI:137387"/>
        <dbReference type="EC" id="2.1.1.63"/>
    </reaction>
</comment>
<accession>A0A7Y0E3A2</accession>
<proteinExistence type="predicted"/>
<reference evidence="10 11" key="1">
    <citation type="submission" date="2020-04" db="EMBL/GenBank/DDBJ databases">
        <title>Rhodospirillaceae bacterium KN72 isolated from deep sea.</title>
        <authorList>
            <person name="Zhang D.-C."/>
        </authorList>
    </citation>
    <scope>NUCLEOTIDE SEQUENCE [LARGE SCALE GENOMIC DNA]</scope>
    <source>
        <strain evidence="10 11">KN72</strain>
    </source>
</reference>
<dbReference type="AlphaFoldDB" id="A0A7Y0E3A2"/>
<evidence type="ECO:0000256" key="7">
    <source>
        <dbReference type="ARBA" id="ARBA00023204"/>
    </source>
</evidence>
<dbReference type="Pfam" id="PF12833">
    <property type="entry name" value="HTH_18"/>
    <property type="match status" value="1"/>
</dbReference>
<evidence type="ECO:0000256" key="4">
    <source>
        <dbReference type="ARBA" id="ARBA00022763"/>
    </source>
</evidence>
<dbReference type="Proteomes" id="UP000539372">
    <property type="component" value="Unassembled WGS sequence"/>
</dbReference>
<sequence length="296" mass="32898">MSPMTDELEQQRDYQRIGKALDRLADTWAETRPSLGELADYCGMSEFHFQRVFQRWVGLSPKKFLSVVSLEQAKQALDGQADLLNASFDAGLSGPGRLHDLFVTYEAMTPGEYKRAADGLTIRWGWHDGVFGKTLLLATDRGLCGLAFLDSRGIDGCFQDMAARWPEATLVEDPSFTQPYMDRIFSDTAPVGDDRGIRLFLKGTEFQVKVWEGLMRIPSGDYMTYGNLAERIGMPSRAARAVGTAVGANPISWLIPCHRVIRNSGMLGGYRWGLPRKIAMMGFERSGQGLRLDVAG</sequence>
<keyword evidence="3 10" id="KW-0808">Transferase</keyword>
<comment type="caution">
    <text evidence="10">The sequence shown here is derived from an EMBL/GenBank/DDBJ whole genome shotgun (WGS) entry which is preliminary data.</text>
</comment>
<dbReference type="Pfam" id="PF01035">
    <property type="entry name" value="DNA_binding_1"/>
    <property type="match status" value="1"/>
</dbReference>
<keyword evidence="11" id="KW-1185">Reference proteome</keyword>
<dbReference type="GO" id="GO:0006281">
    <property type="term" value="P:DNA repair"/>
    <property type="evidence" value="ECO:0007669"/>
    <property type="project" value="UniProtKB-KW"/>
</dbReference>
<dbReference type="SUPFAM" id="SSF53155">
    <property type="entry name" value="Methylated DNA-protein cysteine methyltransferase domain"/>
    <property type="match status" value="1"/>
</dbReference>
<protein>
    <submittedName>
        <fullName evidence="10">Methylated-DNA--[protein]-cysteine S-methyltransferase</fullName>
        <ecNumber evidence="10">2.1.1.63</ecNumber>
    </submittedName>
</protein>
<dbReference type="RefSeq" id="WP_169626798.1">
    <property type="nucleotide sequence ID" value="NZ_JABBNT010000005.1"/>
</dbReference>
<keyword evidence="2 10" id="KW-0489">Methyltransferase</keyword>
<dbReference type="InterPro" id="IPR014048">
    <property type="entry name" value="MethylDNA_cys_MeTrfase_DNA-bd"/>
</dbReference>
<dbReference type="Gene3D" id="1.10.10.60">
    <property type="entry name" value="Homeodomain-like"/>
    <property type="match status" value="1"/>
</dbReference>
<dbReference type="Gene3D" id="3.30.160.70">
    <property type="entry name" value="Methylated DNA-protein cysteine methyltransferase domain"/>
    <property type="match status" value="1"/>
</dbReference>
<evidence type="ECO:0000313" key="11">
    <source>
        <dbReference type="Proteomes" id="UP000539372"/>
    </source>
</evidence>
<dbReference type="PANTHER" id="PTHR10815:SF13">
    <property type="entry name" value="METHYLATED-DNA--PROTEIN-CYSTEINE METHYLTRANSFERASE"/>
    <property type="match status" value="1"/>
</dbReference>
<evidence type="ECO:0000256" key="3">
    <source>
        <dbReference type="ARBA" id="ARBA00022679"/>
    </source>
</evidence>
<dbReference type="SUPFAM" id="SSF46689">
    <property type="entry name" value="Homeodomain-like"/>
    <property type="match status" value="1"/>
</dbReference>
<dbReference type="EC" id="2.1.1.63" evidence="10"/>
<dbReference type="SUPFAM" id="SSF46767">
    <property type="entry name" value="Methylated DNA-protein cysteine methyltransferase, C-terminal domain"/>
    <property type="match status" value="1"/>
</dbReference>
<organism evidence="10 11">
    <name type="scientific">Pacificispira spongiicola</name>
    <dbReference type="NCBI Taxonomy" id="2729598"/>
    <lineage>
        <taxon>Bacteria</taxon>
        <taxon>Pseudomonadati</taxon>
        <taxon>Pseudomonadota</taxon>
        <taxon>Alphaproteobacteria</taxon>
        <taxon>Rhodospirillales</taxon>
        <taxon>Rhodospirillaceae</taxon>
        <taxon>Pacificispira</taxon>
    </lineage>
</organism>
<evidence type="ECO:0000256" key="8">
    <source>
        <dbReference type="ARBA" id="ARBA00049348"/>
    </source>
</evidence>
<dbReference type="SMART" id="SM00342">
    <property type="entry name" value="HTH_ARAC"/>
    <property type="match status" value="1"/>
</dbReference>
<evidence type="ECO:0000256" key="1">
    <source>
        <dbReference type="ARBA" id="ARBA00001286"/>
    </source>
</evidence>
<dbReference type="NCBIfam" id="TIGR00589">
    <property type="entry name" value="ogt"/>
    <property type="match status" value="1"/>
</dbReference>
<comment type="catalytic activity">
    <reaction evidence="8">
        <text>a 6-O-methyl-2'-deoxyguanosine in DNA + L-cysteinyl-[protein] = S-methyl-L-cysteinyl-[protein] + a 2'-deoxyguanosine in DNA</text>
        <dbReference type="Rhea" id="RHEA:24000"/>
        <dbReference type="Rhea" id="RHEA-COMP:10131"/>
        <dbReference type="Rhea" id="RHEA-COMP:10132"/>
        <dbReference type="Rhea" id="RHEA-COMP:11367"/>
        <dbReference type="Rhea" id="RHEA-COMP:11368"/>
        <dbReference type="ChEBI" id="CHEBI:29950"/>
        <dbReference type="ChEBI" id="CHEBI:82612"/>
        <dbReference type="ChEBI" id="CHEBI:85445"/>
        <dbReference type="ChEBI" id="CHEBI:85448"/>
        <dbReference type="EC" id="2.1.1.63"/>
    </reaction>
</comment>
<dbReference type="EMBL" id="JABBNT010000005">
    <property type="protein sequence ID" value="NMM46444.1"/>
    <property type="molecule type" value="Genomic_DNA"/>
</dbReference>
<dbReference type="GO" id="GO:0003908">
    <property type="term" value="F:methylated-DNA-[protein]-cysteine S-methyltransferase activity"/>
    <property type="evidence" value="ECO:0007669"/>
    <property type="project" value="UniProtKB-EC"/>
</dbReference>
<dbReference type="CDD" id="cd06445">
    <property type="entry name" value="ATase"/>
    <property type="match status" value="1"/>
</dbReference>
<evidence type="ECO:0000256" key="5">
    <source>
        <dbReference type="ARBA" id="ARBA00023015"/>
    </source>
</evidence>
<keyword evidence="7" id="KW-0234">DNA repair</keyword>
<dbReference type="InterPro" id="IPR036631">
    <property type="entry name" value="MGMT_N_sf"/>
</dbReference>
<dbReference type="GO" id="GO:0043565">
    <property type="term" value="F:sequence-specific DNA binding"/>
    <property type="evidence" value="ECO:0007669"/>
    <property type="project" value="InterPro"/>
</dbReference>
<dbReference type="InterPro" id="IPR018060">
    <property type="entry name" value="HTH_AraC"/>
</dbReference>